<dbReference type="InterPro" id="IPR041682">
    <property type="entry name" value="AAA_14"/>
</dbReference>
<evidence type="ECO:0000259" key="1">
    <source>
        <dbReference type="Pfam" id="PF13173"/>
    </source>
</evidence>
<dbReference type="PANTHER" id="PTHR33295">
    <property type="entry name" value="ATPASE"/>
    <property type="match status" value="1"/>
</dbReference>
<dbReference type="SUPFAM" id="SSF52540">
    <property type="entry name" value="P-loop containing nucleoside triphosphate hydrolases"/>
    <property type="match status" value="1"/>
</dbReference>
<evidence type="ECO:0000313" key="4">
    <source>
        <dbReference type="Proteomes" id="UP000824232"/>
    </source>
</evidence>
<reference evidence="3" key="1">
    <citation type="submission" date="2020-10" db="EMBL/GenBank/DDBJ databases">
        <authorList>
            <person name="Gilroy R."/>
        </authorList>
    </citation>
    <scope>NUCLEOTIDE SEQUENCE</scope>
    <source>
        <strain evidence="3">CHK184-20233</strain>
    </source>
</reference>
<comment type="caution">
    <text evidence="3">The sequence shown here is derived from an EMBL/GenBank/DDBJ whole genome shotgun (WGS) entry which is preliminary data.</text>
</comment>
<keyword evidence="3" id="KW-0067">ATP-binding</keyword>
<dbReference type="Proteomes" id="UP000824232">
    <property type="component" value="Unassembled WGS sequence"/>
</dbReference>
<dbReference type="Gene3D" id="3.40.50.300">
    <property type="entry name" value="P-loop containing nucleotide triphosphate hydrolases"/>
    <property type="match status" value="1"/>
</dbReference>
<dbReference type="GO" id="GO:0005524">
    <property type="term" value="F:ATP binding"/>
    <property type="evidence" value="ECO:0007669"/>
    <property type="project" value="UniProtKB-KW"/>
</dbReference>
<dbReference type="AlphaFoldDB" id="A0A9D1DT99"/>
<sequence>MEKLYKREDYLNKIRGFYDDTMIKVITGIRRCGKSYLLKTVIEELKDKGIKDKDIIYIELDRKEYKDIKTPTELEKIIDDLIVDNDFKYLFIDEVENVTDFESVVNAYREEGNFSIFLTGSNSYLLSGELVTKLTGRYIEIEMLPLNFYEYVDMKKFLNKSINSNIYLEFEEFIRNGGFPGSLYYEKYEDKLLYTRNVIKQIFDKDIKNHKKIKDKDLFEVIQNFVVNNFGSVISVGSIYDYLIGQKINVDRRTIKTYIEILENAKIIYSCDLFDMKSKKVIDREKKYYLADLSIYYALNTDNRINYGPVLENVLFSYLKTKGYSLSVGRIGNLECDFIARRGVDEYFYIQVTKNIDDEKTAEREYKPFYKIKEMYPRYLFVSDLVLQRNVEGIKNVNIVDFIYNKEDLK</sequence>
<dbReference type="PANTHER" id="PTHR33295:SF18">
    <property type="entry name" value="AAA+ ATPASE DOMAIN-CONTAINING PROTEIN"/>
    <property type="match status" value="1"/>
</dbReference>
<dbReference type="InterPro" id="IPR025420">
    <property type="entry name" value="DUF4143"/>
</dbReference>
<name>A0A9D1DT99_9FIRM</name>
<dbReference type="InterPro" id="IPR027417">
    <property type="entry name" value="P-loop_NTPase"/>
</dbReference>
<keyword evidence="3" id="KW-0547">Nucleotide-binding</keyword>
<evidence type="ECO:0000313" key="3">
    <source>
        <dbReference type="EMBL" id="HIR58617.1"/>
    </source>
</evidence>
<dbReference type="Pfam" id="PF13635">
    <property type="entry name" value="DUF4143"/>
    <property type="match status" value="1"/>
</dbReference>
<proteinExistence type="predicted"/>
<protein>
    <submittedName>
        <fullName evidence="3">ATP-binding protein</fullName>
    </submittedName>
</protein>
<evidence type="ECO:0000259" key="2">
    <source>
        <dbReference type="Pfam" id="PF13635"/>
    </source>
</evidence>
<gene>
    <name evidence="3" type="ORF">IAB38_01060</name>
</gene>
<accession>A0A9D1DT99</accession>
<reference evidence="3" key="2">
    <citation type="journal article" date="2021" name="PeerJ">
        <title>Extensive microbial diversity within the chicken gut microbiome revealed by metagenomics and culture.</title>
        <authorList>
            <person name="Gilroy R."/>
            <person name="Ravi A."/>
            <person name="Getino M."/>
            <person name="Pursley I."/>
            <person name="Horton D.L."/>
            <person name="Alikhan N.F."/>
            <person name="Baker D."/>
            <person name="Gharbi K."/>
            <person name="Hall N."/>
            <person name="Watson M."/>
            <person name="Adriaenssens E.M."/>
            <person name="Foster-Nyarko E."/>
            <person name="Jarju S."/>
            <person name="Secka A."/>
            <person name="Antonio M."/>
            <person name="Oren A."/>
            <person name="Chaudhuri R.R."/>
            <person name="La Ragione R."/>
            <person name="Hildebrand F."/>
            <person name="Pallen M.J."/>
        </authorList>
    </citation>
    <scope>NUCLEOTIDE SEQUENCE</scope>
    <source>
        <strain evidence="3">CHK184-20233</strain>
    </source>
</reference>
<dbReference type="EMBL" id="DVHC01000013">
    <property type="protein sequence ID" value="HIR58617.1"/>
    <property type="molecule type" value="Genomic_DNA"/>
</dbReference>
<feature type="domain" description="DUF4143" evidence="2">
    <location>
        <begin position="205"/>
        <end position="352"/>
    </location>
</feature>
<dbReference type="Pfam" id="PF13173">
    <property type="entry name" value="AAA_14"/>
    <property type="match status" value="1"/>
</dbReference>
<organism evidence="3 4">
    <name type="scientific">Candidatus Onthousia excrementipullorum</name>
    <dbReference type="NCBI Taxonomy" id="2840884"/>
    <lineage>
        <taxon>Bacteria</taxon>
        <taxon>Bacillati</taxon>
        <taxon>Bacillota</taxon>
        <taxon>Bacilli</taxon>
        <taxon>Candidatus Onthousia</taxon>
    </lineage>
</organism>
<feature type="domain" description="AAA" evidence="1">
    <location>
        <begin position="22"/>
        <end position="151"/>
    </location>
</feature>